<feature type="transmembrane region" description="Helical" evidence="6">
    <location>
        <begin position="749"/>
        <end position="766"/>
    </location>
</feature>
<dbReference type="AlphaFoldDB" id="A0A250WYB7"/>
<dbReference type="OrthoDB" id="2104337at2759"/>
<feature type="domain" description="Tectonic-1-3 N-terminal" evidence="9">
    <location>
        <begin position="46"/>
        <end position="134"/>
    </location>
</feature>
<accession>A0A250WYB7</accession>
<sequence>MASKGSILSIISILVVSCAGQGTVIQNTYPLDWNIVPTAPIPLNLTANCICDLTAYACDPNCCCDPNCLPQVVNAAIANNECLPEGPPAQTLDYCLGNNVIQQVNLPSNGEFFSVVKTNANDAFFDQLLCISSSANPDLGPSYADPAPGNPGTLVSCLPGLSPPGYPASYESGTPILVIDKAYPSVTQPLTVPYPALSQECSDDYQPGFLLPIPDNSQDVYTQCTRDTTQGLEASCNDPYGPFSAYAYTSLSFLQLPTSSAGLASLVTPQILEGLISSLFRPMTYICKMRLFQMRDINFFYIVTRMSYILPTSSIVNPLATSHSSYCHLLVPESFHWDIDKCGRHNKPGLPPTSISSALSPPPPPSPSPPIYQPPSSPSTVSPPNTTPSTTPPGPLPPQPSPPHPSPPPPTPSFVATSAAYFNNGICHNALKYINITLVYNPIAATDTTLTTATVQLTQVQISLVITDFSASAPSFTQNVRVDFVNQTYGTVGNNPYPVQPLSGNPGYQTGYPVLAGYTVNTFTPDQGSKTAIQRLTSGIPLPVGSVDGTCSAASLSPLRFGVNTTSSCNVKMTLADLQSYCKPSNQTFFISTVLGSFLSNLQQGNVSVGVWGNSNWTNPNNNSAWIQAAWNGGGSAASYNSATQTCTNAIIGISFQIQTGVAFAANNLQSKVLYISACYYVGTWTFPLTSNSSSARSFVLTSVVNFTALQQSATYNNLKPTPPLALPLSPQIFYPFVTSAVAPLPSPALPILFIALIIGAVLLHLF</sequence>
<dbReference type="PANTHER" id="PTHR14611:SF2">
    <property type="entry name" value="TECTONIC"/>
    <property type="match status" value="1"/>
</dbReference>
<evidence type="ECO:0000256" key="2">
    <source>
        <dbReference type="ARBA" id="ARBA00022729"/>
    </source>
</evidence>
<evidence type="ECO:0000256" key="3">
    <source>
        <dbReference type="ARBA" id="ARBA00022794"/>
    </source>
</evidence>
<evidence type="ECO:0000313" key="11">
    <source>
        <dbReference type="Proteomes" id="UP000232323"/>
    </source>
</evidence>
<keyword evidence="3" id="KW-0970">Cilium biogenesis/degradation</keyword>
<proteinExistence type="inferred from homology"/>
<feature type="signal peptide" evidence="7">
    <location>
        <begin position="1"/>
        <end position="20"/>
    </location>
</feature>
<dbReference type="PROSITE" id="PS51257">
    <property type="entry name" value="PROKAR_LIPOPROTEIN"/>
    <property type="match status" value="1"/>
</dbReference>
<keyword evidence="6" id="KW-0812">Transmembrane</keyword>
<evidence type="ECO:0000256" key="7">
    <source>
        <dbReference type="SAM" id="SignalP"/>
    </source>
</evidence>
<dbReference type="InterPro" id="IPR057724">
    <property type="entry name" value="TCTN1-3_N"/>
</dbReference>
<evidence type="ECO:0000313" key="10">
    <source>
        <dbReference type="EMBL" id="GAX75689.1"/>
    </source>
</evidence>
<evidence type="ECO:0000256" key="5">
    <source>
        <dbReference type="SAM" id="MobiDB-lite"/>
    </source>
</evidence>
<feature type="chain" id="PRO_5013100750" evidence="7">
    <location>
        <begin position="21"/>
        <end position="767"/>
    </location>
</feature>
<feature type="region of interest" description="Disordered" evidence="5">
    <location>
        <begin position="348"/>
        <end position="412"/>
    </location>
</feature>
<dbReference type="Pfam" id="PF07773">
    <property type="entry name" value="TCTN_DUF1619"/>
    <property type="match status" value="1"/>
</dbReference>
<evidence type="ECO:0000256" key="1">
    <source>
        <dbReference type="ARBA" id="ARBA00007633"/>
    </source>
</evidence>
<dbReference type="InterPro" id="IPR040354">
    <property type="entry name" value="TCTN1-3"/>
</dbReference>
<keyword evidence="6" id="KW-1133">Transmembrane helix</keyword>
<dbReference type="InterPro" id="IPR011677">
    <property type="entry name" value="TCTN1-3_dom"/>
</dbReference>
<dbReference type="PANTHER" id="PTHR14611">
    <property type="entry name" value="TECTONIC FAMILY MEMBER"/>
    <property type="match status" value="1"/>
</dbReference>
<evidence type="ECO:0000256" key="4">
    <source>
        <dbReference type="ARBA" id="ARBA00023180"/>
    </source>
</evidence>
<name>A0A250WYB7_9CHLO</name>
<dbReference type="Pfam" id="PF25752">
    <property type="entry name" value="DUF1619_N"/>
    <property type="match status" value="1"/>
</dbReference>
<comment type="caution">
    <text evidence="10">The sequence shown here is derived from an EMBL/GenBank/DDBJ whole genome shotgun (WGS) entry which is preliminary data.</text>
</comment>
<dbReference type="STRING" id="1157962.A0A250WYB7"/>
<evidence type="ECO:0000259" key="8">
    <source>
        <dbReference type="Pfam" id="PF07773"/>
    </source>
</evidence>
<keyword evidence="2 7" id="KW-0732">Signal</keyword>
<protein>
    <submittedName>
        <fullName evidence="10">Uncharacterized protein</fullName>
    </submittedName>
</protein>
<organism evidence="10 11">
    <name type="scientific">Chlamydomonas eustigma</name>
    <dbReference type="NCBI Taxonomy" id="1157962"/>
    <lineage>
        <taxon>Eukaryota</taxon>
        <taxon>Viridiplantae</taxon>
        <taxon>Chlorophyta</taxon>
        <taxon>core chlorophytes</taxon>
        <taxon>Chlorophyceae</taxon>
        <taxon>CS clade</taxon>
        <taxon>Chlamydomonadales</taxon>
        <taxon>Chlamydomonadaceae</taxon>
        <taxon>Chlamydomonas</taxon>
    </lineage>
</organism>
<feature type="compositionally biased region" description="Pro residues" evidence="5">
    <location>
        <begin position="360"/>
        <end position="377"/>
    </location>
</feature>
<evidence type="ECO:0000256" key="6">
    <source>
        <dbReference type="SAM" id="Phobius"/>
    </source>
</evidence>
<keyword evidence="4" id="KW-0325">Glycoprotein</keyword>
<feature type="compositionally biased region" description="Pro residues" evidence="5">
    <location>
        <begin position="390"/>
        <end position="412"/>
    </location>
</feature>
<dbReference type="Proteomes" id="UP000232323">
    <property type="component" value="Unassembled WGS sequence"/>
</dbReference>
<reference evidence="10 11" key="1">
    <citation type="submission" date="2017-08" db="EMBL/GenBank/DDBJ databases">
        <title>Acidophilic green algal genome provides insights into adaptation to an acidic environment.</title>
        <authorList>
            <person name="Hirooka S."/>
            <person name="Hirose Y."/>
            <person name="Kanesaki Y."/>
            <person name="Higuchi S."/>
            <person name="Fujiwara T."/>
            <person name="Onuma R."/>
            <person name="Era A."/>
            <person name="Ohbayashi R."/>
            <person name="Uzuka A."/>
            <person name="Nozaki H."/>
            <person name="Yoshikawa H."/>
            <person name="Miyagishima S.Y."/>
        </authorList>
    </citation>
    <scope>NUCLEOTIDE SEQUENCE [LARGE SCALE GENOMIC DNA]</scope>
    <source>
        <strain evidence="10 11">NIES-2499</strain>
    </source>
</reference>
<keyword evidence="11" id="KW-1185">Reference proteome</keyword>
<keyword evidence="6" id="KW-0472">Membrane</keyword>
<feature type="domain" description="Tectonic-1-3" evidence="8">
    <location>
        <begin position="504"/>
        <end position="684"/>
    </location>
</feature>
<feature type="compositionally biased region" description="Low complexity" evidence="5">
    <location>
        <begin position="378"/>
        <end position="389"/>
    </location>
</feature>
<gene>
    <name evidence="10" type="ORF">CEUSTIGMA_g3132.t1</name>
</gene>
<dbReference type="EMBL" id="BEGY01000013">
    <property type="protein sequence ID" value="GAX75689.1"/>
    <property type="molecule type" value="Genomic_DNA"/>
</dbReference>
<dbReference type="GO" id="GO:0030030">
    <property type="term" value="P:cell projection organization"/>
    <property type="evidence" value="ECO:0007669"/>
    <property type="project" value="UniProtKB-KW"/>
</dbReference>
<comment type="similarity">
    <text evidence="1">Belongs to the tectonic family.</text>
</comment>
<evidence type="ECO:0000259" key="9">
    <source>
        <dbReference type="Pfam" id="PF25752"/>
    </source>
</evidence>